<feature type="repeat" description="WD" evidence="3">
    <location>
        <begin position="539"/>
        <end position="580"/>
    </location>
</feature>
<dbReference type="PANTHER" id="PTHR32215">
    <property type="entry name" value="CILIA- AND FLAGELLA-ASSOCIATED PROTEIN 57"/>
    <property type="match status" value="1"/>
</dbReference>
<dbReference type="SUPFAM" id="SSF50978">
    <property type="entry name" value="WD40 repeat-like"/>
    <property type="match status" value="2"/>
</dbReference>
<dbReference type="OrthoDB" id="10251741at2759"/>
<feature type="region of interest" description="Disordered" evidence="5">
    <location>
        <begin position="1247"/>
        <end position="1274"/>
    </location>
</feature>
<keyword evidence="2" id="KW-0677">Repeat</keyword>
<dbReference type="SMART" id="SM00320">
    <property type="entry name" value="WD40"/>
    <property type="match status" value="7"/>
</dbReference>
<evidence type="ECO:0000256" key="3">
    <source>
        <dbReference type="PROSITE-ProRule" id="PRU00221"/>
    </source>
</evidence>
<dbReference type="PANTHER" id="PTHR32215:SF0">
    <property type="entry name" value="CILIA- AND FLAGELLA-ASSOCIATED PROTEIN 57"/>
    <property type="match status" value="1"/>
</dbReference>
<evidence type="ECO:0000256" key="5">
    <source>
        <dbReference type="SAM" id="MobiDB-lite"/>
    </source>
</evidence>
<dbReference type="InterPro" id="IPR055442">
    <property type="entry name" value="Beta-prop_EML-like_2nd"/>
</dbReference>
<evidence type="ECO:0000256" key="2">
    <source>
        <dbReference type="ARBA" id="ARBA00022737"/>
    </source>
</evidence>
<dbReference type="Pfam" id="PF23414">
    <property type="entry name" value="Beta-prop_EML_2"/>
    <property type="match status" value="1"/>
</dbReference>
<keyword evidence="4" id="KW-0175">Coiled coil</keyword>
<feature type="repeat" description="WD" evidence="3">
    <location>
        <begin position="669"/>
        <end position="710"/>
    </location>
</feature>
<evidence type="ECO:0000313" key="7">
    <source>
        <dbReference type="EMBL" id="VDI70817.1"/>
    </source>
</evidence>
<dbReference type="EMBL" id="UYJE01009181">
    <property type="protein sequence ID" value="VDI70817.1"/>
    <property type="molecule type" value="Genomic_DNA"/>
</dbReference>
<evidence type="ECO:0000256" key="1">
    <source>
        <dbReference type="ARBA" id="ARBA00022574"/>
    </source>
</evidence>
<feature type="coiled-coil region" evidence="4">
    <location>
        <begin position="723"/>
        <end position="1085"/>
    </location>
</feature>
<sequence>MTYNRLIHLGSRKDYKRKIRLDESGSKLCFRFPQQPIYTSFIEKIQESSRKESEKSVKMAAAQFDAKHIFGLKPGVAGNVCYHDEQTIVYPSGANCVMYNIDQKTQKFILPTEKSEGMTALAIGPNRRYVAIAEKGEKLVINIYDLHNNRKKRSLVQPPDIKATEYVSLAFSPDSKYLIALTGKPDYTLLYYTWEKSKVLASTKTTNPQTNNPVYQASFNPQDNTQLCVVGNGIFRNFRYSEGNLKAFNFQKMEPQNFLCHAWVSEERVVVGTDTGKLLLFENGEIKNEFNIGASLQDKKQADDDSSIVTIPQVTAIVAYSKGFACACGPGTVHLYEKTDDKDLFKKSKQIKIPQDNFSSYATKAQQQIITCLAISPSEETLVASTDQSQIYHIQLPSADLGKSEGDVVQFETLSQSFHSGQILGVDICIRKPLIATCSLDKSVRIWNYEKCNLELYKEFPEELFSIALHPSGLYILVGFNDKLRLQNLLIDDIRTFKEFNIRGCRECTFSNGGHLFAAVSNNVIQIFSTTTFEDVATLRGHNGKVRSITFSNDDTKLVSCGMEGAVYEWNIFTSKRIRENVEKACSYTGVSVTADNKTIYTVGTDKRIKELADFEVVRNIPVGDISLTTVALSHSGRMLFGGTARGSVWSFKFPLTMPVDGKPTWEEKPGHGMAITKMKITYDDQFLVTVSEDACVMLWKLRDQEARGVSKRDKDIGWTEEILITKSDLEDKNNQMAELKQRVQELQTENEYQLRLKDMSYNEKIKELTEKFIEEMEALKTKNQVLKTEKDKEEARHEEELTEKLEAHSRELQDLESANNQKLMLEYEKFQDMQAKMNRLQEEYDRRLQEKDDSKERALQELTEYFETRVQDMTAKLEQAHDEAQQAAREYEETKKQIEEDSDREILDIKNKYEMALREEKDKHTKLKGEAGITQKKYEGVQKEIKEQKQQIKTIQQENKKHENTIQNMTKEIENQIKEKQERDDTIQDKERRIYDLKKKNQELEKFKFVLDYKIKELRKQILPREEDIKKMKEQIQEMESELERFNKQNTQLELSIKELTQKLKATDKEMHQERQKVRDVEAVVKRFKTDLHNCVGYIQDPKMLKESIKALYSKHVQEDITESASVDADIQKEYSRQREHLERSVASLRKKLAKDSGIHRADNVRIMQENVSLIKEINDLRRELKIARTTIHDLEAAMGLHSKKAKKDPNSVQTISFKAPSVMAEQELEEKNKIIEMQRMEIRRLREEYDSGGSRPPSRPSSNPKLPPMEVA</sequence>
<dbReference type="AlphaFoldDB" id="A0A8B6GWZ7"/>
<protein>
    <recommendedName>
        <fullName evidence="6">EML-like second beta-propeller domain-containing protein</fullName>
    </recommendedName>
</protein>
<feature type="coiled-coil region" evidence="4">
    <location>
        <begin position="1133"/>
        <end position="1199"/>
    </location>
</feature>
<dbReference type="InterPro" id="IPR001680">
    <property type="entry name" value="WD40_rpt"/>
</dbReference>
<name>A0A8B6GWZ7_MYTGA</name>
<reference evidence="7" key="1">
    <citation type="submission" date="2018-11" db="EMBL/GenBank/DDBJ databases">
        <authorList>
            <person name="Alioto T."/>
            <person name="Alioto T."/>
        </authorList>
    </citation>
    <scope>NUCLEOTIDE SEQUENCE</scope>
</reference>
<dbReference type="PROSITE" id="PS50294">
    <property type="entry name" value="WD_REPEATS_REGION"/>
    <property type="match status" value="1"/>
</dbReference>
<feature type="domain" description="EML-like second beta-propeller" evidence="6">
    <location>
        <begin position="425"/>
        <end position="702"/>
    </location>
</feature>
<evidence type="ECO:0000256" key="4">
    <source>
        <dbReference type="SAM" id="Coils"/>
    </source>
</evidence>
<comment type="caution">
    <text evidence="7">The sequence shown here is derived from an EMBL/GenBank/DDBJ whole genome shotgun (WGS) entry which is preliminary data.</text>
</comment>
<accession>A0A8B6GWZ7</accession>
<feature type="repeat" description="WD" evidence="3">
    <location>
        <begin position="416"/>
        <end position="450"/>
    </location>
</feature>
<dbReference type="InterPro" id="IPR036322">
    <property type="entry name" value="WD40_repeat_dom_sf"/>
</dbReference>
<dbReference type="InterPro" id="IPR052993">
    <property type="entry name" value="CFA-57"/>
</dbReference>
<gene>
    <name evidence="7" type="ORF">MGAL_10B092170B</name>
</gene>
<dbReference type="InterPro" id="IPR015943">
    <property type="entry name" value="WD40/YVTN_repeat-like_dom_sf"/>
</dbReference>
<feature type="compositionally biased region" description="Low complexity" evidence="5">
    <location>
        <begin position="1253"/>
        <end position="1266"/>
    </location>
</feature>
<dbReference type="Proteomes" id="UP000596742">
    <property type="component" value="Unassembled WGS sequence"/>
</dbReference>
<dbReference type="FunFam" id="2.130.10.10:FF:000271">
    <property type="entry name" value="cilia- and flagella-associated protein 57"/>
    <property type="match status" value="1"/>
</dbReference>
<proteinExistence type="predicted"/>
<organism evidence="7 8">
    <name type="scientific">Mytilus galloprovincialis</name>
    <name type="common">Mediterranean mussel</name>
    <dbReference type="NCBI Taxonomy" id="29158"/>
    <lineage>
        <taxon>Eukaryota</taxon>
        <taxon>Metazoa</taxon>
        <taxon>Spiralia</taxon>
        <taxon>Lophotrochozoa</taxon>
        <taxon>Mollusca</taxon>
        <taxon>Bivalvia</taxon>
        <taxon>Autobranchia</taxon>
        <taxon>Pteriomorphia</taxon>
        <taxon>Mytilida</taxon>
        <taxon>Mytiloidea</taxon>
        <taxon>Mytilidae</taxon>
        <taxon>Mytilinae</taxon>
        <taxon>Mytilus</taxon>
    </lineage>
</organism>
<evidence type="ECO:0000313" key="8">
    <source>
        <dbReference type="Proteomes" id="UP000596742"/>
    </source>
</evidence>
<dbReference type="Gene3D" id="2.130.10.10">
    <property type="entry name" value="YVTN repeat-like/Quinoprotein amine dehydrogenase"/>
    <property type="match status" value="2"/>
</dbReference>
<evidence type="ECO:0000259" key="6">
    <source>
        <dbReference type="Pfam" id="PF23414"/>
    </source>
</evidence>
<dbReference type="PROSITE" id="PS50082">
    <property type="entry name" value="WD_REPEATS_2"/>
    <property type="match status" value="3"/>
</dbReference>
<keyword evidence="8" id="KW-1185">Reference proteome</keyword>
<keyword evidence="1 3" id="KW-0853">WD repeat</keyword>